<evidence type="ECO:0000256" key="2">
    <source>
        <dbReference type="HAMAP-Rule" id="MF_00984"/>
    </source>
</evidence>
<dbReference type="SUPFAM" id="SSF50249">
    <property type="entry name" value="Nucleic acid-binding proteins"/>
    <property type="match status" value="1"/>
</dbReference>
<dbReference type="NCBIfam" id="TIGR00621">
    <property type="entry name" value="ssb"/>
    <property type="match status" value="1"/>
</dbReference>
<evidence type="ECO:0000256" key="1">
    <source>
        <dbReference type="ARBA" id="ARBA00023125"/>
    </source>
</evidence>
<evidence type="ECO:0000256" key="3">
    <source>
        <dbReference type="RuleBase" id="RU000524"/>
    </source>
</evidence>
<dbReference type="AlphaFoldDB" id="A0A9D1RTL4"/>
<reference evidence="5" key="1">
    <citation type="journal article" date="2021" name="PeerJ">
        <title>Extensive microbial diversity within the chicken gut microbiome revealed by metagenomics and culture.</title>
        <authorList>
            <person name="Gilroy R."/>
            <person name="Ravi A."/>
            <person name="Getino M."/>
            <person name="Pursley I."/>
            <person name="Horton D.L."/>
            <person name="Alikhan N.F."/>
            <person name="Baker D."/>
            <person name="Gharbi K."/>
            <person name="Hall N."/>
            <person name="Watson M."/>
            <person name="Adriaenssens E.M."/>
            <person name="Foster-Nyarko E."/>
            <person name="Jarju S."/>
            <person name="Secka A."/>
            <person name="Antonio M."/>
            <person name="Oren A."/>
            <person name="Chaudhuri R.R."/>
            <person name="La Ragione R."/>
            <person name="Hildebrand F."/>
            <person name="Pallen M.J."/>
        </authorList>
    </citation>
    <scope>NUCLEOTIDE SEQUENCE</scope>
    <source>
        <strain evidence="5">ChiGjej6B6-1540</strain>
    </source>
</reference>
<evidence type="ECO:0000256" key="4">
    <source>
        <dbReference type="SAM" id="MobiDB-lite"/>
    </source>
</evidence>
<feature type="compositionally biased region" description="Low complexity" evidence="4">
    <location>
        <begin position="121"/>
        <end position="143"/>
    </location>
</feature>
<dbReference type="PROSITE" id="PS50935">
    <property type="entry name" value="SSB"/>
    <property type="match status" value="1"/>
</dbReference>
<dbReference type="EMBL" id="DXGA01000068">
    <property type="protein sequence ID" value="HIW93504.1"/>
    <property type="molecule type" value="Genomic_DNA"/>
</dbReference>
<dbReference type="InterPro" id="IPR000424">
    <property type="entry name" value="Primosome_PriB/ssb"/>
</dbReference>
<dbReference type="InterPro" id="IPR011344">
    <property type="entry name" value="ssDNA-bd"/>
</dbReference>
<feature type="compositionally biased region" description="Acidic residues" evidence="4">
    <location>
        <begin position="149"/>
        <end position="158"/>
    </location>
</feature>
<dbReference type="PANTHER" id="PTHR10302">
    <property type="entry name" value="SINGLE-STRANDED DNA-BINDING PROTEIN"/>
    <property type="match status" value="1"/>
</dbReference>
<dbReference type="Pfam" id="PF00436">
    <property type="entry name" value="SSB"/>
    <property type="match status" value="1"/>
</dbReference>
<dbReference type="GO" id="GO:0006260">
    <property type="term" value="P:DNA replication"/>
    <property type="evidence" value="ECO:0007669"/>
    <property type="project" value="InterPro"/>
</dbReference>
<organism evidence="5 6">
    <name type="scientific">Candidatus Flavonifractor merdipullorum</name>
    <dbReference type="NCBI Taxonomy" id="2838590"/>
    <lineage>
        <taxon>Bacteria</taxon>
        <taxon>Bacillati</taxon>
        <taxon>Bacillota</taxon>
        <taxon>Clostridia</taxon>
        <taxon>Eubacteriales</taxon>
        <taxon>Oscillospiraceae</taxon>
        <taxon>Flavonifractor</taxon>
    </lineage>
</organism>
<dbReference type="Gene3D" id="2.40.50.140">
    <property type="entry name" value="Nucleic acid-binding proteins"/>
    <property type="match status" value="1"/>
</dbReference>
<feature type="region of interest" description="Disordered" evidence="4">
    <location>
        <begin position="108"/>
        <end position="158"/>
    </location>
</feature>
<comment type="caution">
    <text evidence="2">Lacks conserved residue(s) required for the propagation of feature annotation.</text>
</comment>
<name>A0A9D1RTL4_9FIRM</name>
<gene>
    <name evidence="5" type="ORF">H9868_03085</name>
</gene>
<dbReference type="Proteomes" id="UP000824192">
    <property type="component" value="Unassembled WGS sequence"/>
</dbReference>
<dbReference type="HAMAP" id="MF_00984">
    <property type="entry name" value="SSB"/>
    <property type="match status" value="1"/>
</dbReference>
<dbReference type="GO" id="GO:0009295">
    <property type="term" value="C:nucleoid"/>
    <property type="evidence" value="ECO:0007669"/>
    <property type="project" value="TreeGrafter"/>
</dbReference>
<comment type="caution">
    <text evidence="5">The sequence shown here is derived from an EMBL/GenBank/DDBJ whole genome shotgun (WGS) entry which is preliminary data.</text>
</comment>
<sequence>MLNRIILMGRLTRDPELRHTQTGTAVASFSLAVDRDFKDKSTGERSTDFIDVVAWRQTGEFVSRYFTKGRMAVVEGRLQMRDWTDRDGNKRRSAEVVAENVYFGDSKRDAEAGGYAPPPYGGYAAPAPQAAPAAPAYSAPMGGDQFADLSDDDGELPF</sequence>
<accession>A0A9D1RTL4</accession>
<evidence type="ECO:0000313" key="5">
    <source>
        <dbReference type="EMBL" id="HIW93504.1"/>
    </source>
</evidence>
<dbReference type="GO" id="GO:0003697">
    <property type="term" value="F:single-stranded DNA binding"/>
    <property type="evidence" value="ECO:0007669"/>
    <property type="project" value="UniProtKB-UniRule"/>
</dbReference>
<dbReference type="CDD" id="cd04496">
    <property type="entry name" value="SSB_OBF"/>
    <property type="match status" value="1"/>
</dbReference>
<dbReference type="InterPro" id="IPR012340">
    <property type="entry name" value="NA-bd_OB-fold"/>
</dbReference>
<proteinExistence type="inferred from homology"/>
<keyword evidence="1 2" id="KW-0238">DNA-binding</keyword>
<dbReference type="PANTHER" id="PTHR10302:SF27">
    <property type="entry name" value="SINGLE-STRANDED DNA-BINDING PROTEIN"/>
    <property type="match status" value="1"/>
</dbReference>
<comment type="subunit">
    <text evidence="2">Homotetramer.</text>
</comment>
<reference evidence="5" key="2">
    <citation type="submission" date="2021-04" db="EMBL/GenBank/DDBJ databases">
        <authorList>
            <person name="Gilroy R."/>
        </authorList>
    </citation>
    <scope>NUCLEOTIDE SEQUENCE</scope>
    <source>
        <strain evidence="5">ChiGjej6B6-1540</strain>
    </source>
</reference>
<evidence type="ECO:0000313" key="6">
    <source>
        <dbReference type="Proteomes" id="UP000824192"/>
    </source>
</evidence>
<protein>
    <recommendedName>
        <fullName evidence="2 3">Single-stranded DNA-binding protein</fullName>
        <shortName evidence="2">SSB</shortName>
    </recommendedName>
</protein>